<keyword evidence="2 12" id="KW-0639">Primosome</keyword>
<evidence type="ECO:0000256" key="2">
    <source>
        <dbReference type="ARBA" id="ARBA00022515"/>
    </source>
</evidence>
<evidence type="ECO:0000256" key="11">
    <source>
        <dbReference type="ARBA" id="ARBA00023163"/>
    </source>
</evidence>
<dbReference type="InterPro" id="IPR050219">
    <property type="entry name" value="DnaG_primase"/>
</dbReference>
<dbReference type="OrthoDB" id="9803773at2"/>
<dbReference type="InterPro" id="IPR013264">
    <property type="entry name" value="DNAG_N"/>
</dbReference>
<dbReference type="GO" id="GO:0000428">
    <property type="term" value="C:DNA-directed RNA polymerase complex"/>
    <property type="evidence" value="ECO:0007669"/>
    <property type="project" value="UniProtKB-KW"/>
</dbReference>
<dbReference type="Pfam" id="PF01807">
    <property type="entry name" value="Zn_ribbon_DnaG"/>
    <property type="match status" value="1"/>
</dbReference>
<dbReference type="InterPro" id="IPR036977">
    <property type="entry name" value="DNA_primase_Znf_CHC2"/>
</dbReference>
<dbReference type="GO" id="GO:0003899">
    <property type="term" value="F:DNA-directed RNA polymerase activity"/>
    <property type="evidence" value="ECO:0007669"/>
    <property type="project" value="UniProtKB-UniRule"/>
</dbReference>
<dbReference type="InterPro" id="IPR006295">
    <property type="entry name" value="DNA_primase_DnaG"/>
</dbReference>
<comment type="catalytic activity">
    <reaction evidence="12">
        <text>ssDNA + n NTP = ssDNA/pppN(pN)n-1 hybrid + (n-1) diphosphate.</text>
        <dbReference type="EC" id="2.7.7.101"/>
    </reaction>
</comment>
<gene>
    <name evidence="12" type="primary">dnaG</name>
    <name evidence="16" type="ORF">SAMN06297382_1007</name>
</gene>
<dbReference type="FunFam" id="3.40.1360.10:FF:000002">
    <property type="entry name" value="DNA primase"/>
    <property type="match status" value="1"/>
</dbReference>
<dbReference type="GO" id="GO:0003677">
    <property type="term" value="F:DNA binding"/>
    <property type="evidence" value="ECO:0007669"/>
    <property type="project" value="UniProtKB-KW"/>
</dbReference>
<keyword evidence="17" id="KW-1185">Reference proteome</keyword>
<dbReference type="SMART" id="SM00493">
    <property type="entry name" value="TOPRIM"/>
    <property type="match status" value="1"/>
</dbReference>
<dbReference type="SUPFAM" id="SSF57783">
    <property type="entry name" value="Zinc beta-ribbon"/>
    <property type="match status" value="1"/>
</dbReference>
<comment type="caution">
    <text evidence="12">Lacks conserved residue(s) required for the propagation of feature annotation.</text>
</comment>
<evidence type="ECO:0000256" key="3">
    <source>
        <dbReference type="ARBA" id="ARBA00022679"/>
    </source>
</evidence>
<dbReference type="Pfam" id="PF08275">
    <property type="entry name" value="DNAG_N"/>
    <property type="match status" value="1"/>
</dbReference>
<dbReference type="GO" id="GO:0008270">
    <property type="term" value="F:zinc ion binding"/>
    <property type="evidence" value="ECO:0007669"/>
    <property type="project" value="UniProtKB-KW"/>
</dbReference>
<dbReference type="GO" id="GO:0005737">
    <property type="term" value="C:cytoplasm"/>
    <property type="evidence" value="ECO:0007669"/>
    <property type="project" value="TreeGrafter"/>
</dbReference>
<keyword evidence="11 12" id="KW-0804">Transcription</keyword>
<comment type="cofactor">
    <cofactor evidence="13">
        <name>Zn(2+)</name>
        <dbReference type="ChEBI" id="CHEBI:29105"/>
    </cofactor>
    <text evidence="13">Binds 1 zinc ion per monomer.</text>
</comment>
<dbReference type="Proteomes" id="UP000198346">
    <property type="component" value="Unassembled WGS sequence"/>
</dbReference>
<evidence type="ECO:0000256" key="5">
    <source>
        <dbReference type="ARBA" id="ARBA00022705"/>
    </source>
</evidence>
<dbReference type="PANTHER" id="PTHR30313">
    <property type="entry name" value="DNA PRIMASE"/>
    <property type="match status" value="1"/>
</dbReference>
<reference evidence="16 17" key="1">
    <citation type="submission" date="2017-07" db="EMBL/GenBank/DDBJ databases">
        <authorList>
            <person name="Sun Z.S."/>
            <person name="Albrecht U."/>
            <person name="Echele G."/>
            <person name="Lee C.C."/>
        </authorList>
    </citation>
    <scope>NUCLEOTIDE SEQUENCE [LARGE SCALE GENOMIC DNA]</scope>
    <source>
        <strain evidence="16 17">CGMCC 1.12710</strain>
    </source>
</reference>
<dbReference type="InterPro" id="IPR002694">
    <property type="entry name" value="Znf_CHC2"/>
</dbReference>
<evidence type="ECO:0000256" key="6">
    <source>
        <dbReference type="ARBA" id="ARBA00022723"/>
    </source>
</evidence>
<keyword evidence="6 13" id="KW-0479">Metal-binding</keyword>
<dbReference type="GO" id="GO:0006269">
    <property type="term" value="P:DNA replication, synthesis of primer"/>
    <property type="evidence" value="ECO:0007669"/>
    <property type="project" value="UniProtKB-UniRule"/>
</dbReference>
<dbReference type="Gene3D" id="3.90.580.10">
    <property type="entry name" value="Zinc finger, CHC2-type domain"/>
    <property type="match status" value="1"/>
</dbReference>
<dbReference type="Pfam" id="PF13662">
    <property type="entry name" value="Toprim_4"/>
    <property type="match status" value="1"/>
</dbReference>
<evidence type="ECO:0000259" key="15">
    <source>
        <dbReference type="PROSITE" id="PS50880"/>
    </source>
</evidence>
<dbReference type="InterPro" id="IPR006171">
    <property type="entry name" value="TOPRIM_dom"/>
</dbReference>
<dbReference type="InterPro" id="IPR034151">
    <property type="entry name" value="TOPRIM_DnaG_bac"/>
</dbReference>
<evidence type="ECO:0000256" key="8">
    <source>
        <dbReference type="ARBA" id="ARBA00022833"/>
    </source>
</evidence>
<evidence type="ECO:0000256" key="10">
    <source>
        <dbReference type="ARBA" id="ARBA00023125"/>
    </source>
</evidence>
<dbReference type="RefSeq" id="WP_089411526.1">
    <property type="nucleotide sequence ID" value="NZ_FZQA01000002.1"/>
</dbReference>
<evidence type="ECO:0000313" key="17">
    <source>
        <dbReference type="Proteomes" id="UP000198346"/>
    </source>
</evidence>
<proteinExistence type="inferred from homology"/>
<keyword evidence="3 12" id="KW-0808">Transferase</keyword>
<dbReference type="CDD" id="cd03364">
    <property type="entry name" value="TOPRIM_DnaG_primases"/>
    <property type="match status" value="1"/>
</dbReference>
<organism evidence="16 17">
    <name type="scientific">Amphiplicatus metriothermophilus</name>
    <dbReference type="NCBI Taxonomy" id="1519374"/>
    <lineage>
        <taxon>Bacteria</taxon>
        <taxon>Pseudomonadati</taxon>
        <taxon>Pseudomonadota</taxon>
        <taxon>Alphaproteobacteria</taxon>
        <taxon>Parvularculales</taxon>
        <taxon>Parvularculaceae</taxon>
        <taxon>Amphiplicatus</taxon>
    </lineage>
</organism>
<keyword evidence="5 12" id="KW-0235">DNA replication</keyword>
<protein>
    <recommendedName>
        <fullName evidence="12 13">DNA primase</fullName>
        <ecNumber evidence="12">2.7.7.101</ecNumber>
    </recommendedName>
</protein>
<dbReference type="SMART" id="SM00400">
    <property type="entry name" value="ZnF_CHCC"/>
    <property type="match status" value="1"/>
</dbReference>
<comment type="similarity">
    <text evidence="12 13">Belongs to the DnaG primase family.</text>
</comment>
<keyword evidence="10 12" id="KW-0238">DNA-binding</keyword>
<dbReference type="PANTHER" id="PTHR30313:SF2">
    <property type="entry name" value="DNA PRIMASE"/>
    <property type="match status" value="1"/>
</dbReference>
<evidence type="ECO:0000313" key="16">
    <source>
        <dbReference type="EMBL" id="SNT71985.1"/>
    </source>
</evidence>
<evidence type="ECO:0000256" key="1">
    <source>
        <dbReference type="ARBA" id="ARBA00022478"/>
    </source>
</evidence>
<dbReference type="FunFam" id="3.90.580.10:FF:000001">
    <property type="entry name" value="DNA primase"/>
    <property type="match status" value="1"/>
</dbReference>
<feature type="domain" description="Toprim" evidence="15">
    <location>
        <begin position="259"/>
        <end position="341"/>
    </location>
</feature>
<evidence type="ECO:0000256" key="14">
    <source>
        <dbReference type="SAM" id="MobiDB-lite"/>
    </source>
</evidence>
<name>A0A239PNX4_9PROT</name>
<dbReference type="EMBL" id="FZQA01000002">
    <property type="protein sequence ID" value="SNT71985.1"/>
    <property type="molecule type" value="Genomic_DNA"/>
</dbReference>
<dbReference type="Gene3D" id="3.90.980.10">
    <property type="entry name" value="DNA primase, catalytic core, N-terminal domain"/>
    <property type="match status" value="1"/>
</dbReference>
<dbReference type="PIRSF" id="PIRSF002811">
    <property type="entry name" value="DnaG"/>
    <property type="match status" value="1"/>
</dbReference>
<dbReference type="GO" id="GO:1990077">
    <property type="term" value="C:primosome complex"/>
    <property type="evidence" value="ECO:0007669"/>
    <property type="project" value="UniProtKB-KW"/>
</dbReference>
<dbReference type="AlphaFoldDB" id="A0A239PNX4"/>
<dbReference type="InterPro" id="IPR037068">
    <property type="entry name" value="DNA_primase_core_N_sf"/>
</dbReference>
<feature type="compositionally biased region" description="Gly residues" evidence="14">
    <location>
        <begin position="435"/>
        <end position="446"/>
    </location>
</feature>
<dbReference type="NCBIfam" id="TIGR01391">
    <property type="entry name" value="dnaG"/>
    <property type="match status" value="1"/>
</dbReference>
<evidence type="ECO:0000256" key="12">
    <source>
        <dbReference type="HAMAP-Rule" id="MF_00974"/>
    </source>
</evidence>
<comment type="function">
    <text evidence="12 13">RNA polymerase that catalyzes the synthesis of short RNA molecules used as primers for DNA polymerase during DNA replication.</text>
</comment>
<keyword evidence="8 13" id="KW-0862">Zinc</keyword>
<evidence type="ECO:0000256" key="9">
    <source>
        <dbReference type="ARBA" id="ARBA00022842"/>
    </source>
</evidence>
<dbReference type="InterPro" id="IPR030846">
    <property type="entry name" value="DnaG_bac"/>
</dbReference>
<dbReference type="EC" id="2.7.7.101" evidence="12"/>
<keyword evidence="1 12" id="KW-0240">DNA-directed RNA polymerase</keyword>
<dbReference type="HAMAP" id="MF_00974">
    <property type="entry name" value="DNA_primase_DnaG"/>
    <property type="match status" value="1"/>
</dbReference>
<sequence>MPRFTPDFLDELKARLRPSDVIGRYVKLKKQGREWAGLSPFTQEKTPSFFVNDQKGFFHCFSSGKHGDVISFLMETQGLAFHEAVARLAEEAGLELPAEEPGEAERARKRKGLAEACAAAADFFAAMLRRADGRAAAEYLAGRGVTREQIDAFRLGYAPEGRAALKDHLINKGYTEEILAEAGLLIRPEDGGPSYDRFRGRVMFPILGVNDAVVAFGGRALDKNARAKYLNSPETPLFHKGHVLYNFNAARQAAAETGAPLIVCEGYMDVIALWGAGFRQAVAPLGTSLTDRQLALLWRVSDEPVLCLDGDRAGVAAAHRAIDHALPLLKPGKSLSFVFLPSGQDPDDLVREGGAGAFEKALAGAAPMADVLWRRELEAQPLDRPERRAALKARLRALARSITDPDVRAAYGDDFARRLDELFAPPREAGSGARRAGGAGSFGRGRSGAMARKSGSRAWIEPARASPALKRQGAPSSFFREATLVLAAINHPALVERREGDFLGLSFENRALNDLLGEVLSAILTDPALDSAGLKRHLQSTKAADILERVLSDDTLKRQTFLRPTAEIDEVEWGWNDALRLHLFAVEAERDLAQTASQLFSLGDDVWKAAAASGSQLAHAAEDENRQTGDAQEEAKRFNAALERAGATVRNKSRR</sequence>
<dbReference type="SUPFAM" id="SSF56731">
    <property type="entry name" value="DNA primase core"/>
    <property type="match status" value="1"/>
</dbReference>
<comment type="subunit">
    <text evidence="12">Monomer. Interacts with DnaB.</text>
</comment>
<accession>A0A239PNX4</accession>
<feature type="region of interest" description="Disordered" evidence="14">
    <location>
        <begin position="427"/>
        <end position="457"/>
    </location>
</feature>
<evidence type="ECO:0000256" key="13">
    <source>
        <dbReference type="PIRNR" id="PIRNR002811"/>
    </source>
</evidence>
<keyword evidence="4 12" id="KW-0548">Nucleotidyltransferase</keyword>
<keyword evidence="7" id="KW-0863">Zinc-finger</keyword>
<keyword evidence="9" id="KW-0460">Magnesium</keyword>
<dbReference type="PROSITE" id="PS50880">
    <property type="entry name" value="TOPRIM"/>
    <property type="match status" value="1"/>
</dbReference>
<evidence type="ECO:0000256" key="4">
    <source>
        <dbReference type="ARBA" id="ARBA00022695"/>
    </source>
</evidence>
<evidence type="ECO:0000256" key="7">
    <source>
        <dbReference type="ARBA" id="ARBA00022771"/>
    </source>
</evidence>
<dbReference type="Gene3D" id="3.40.1360.10">
    <property type="match status" value="1"/>
</dbReference>